<proteinExistence type="predicted"/>
<evidence type="ECO:0000313" key="2">
    <source>
        <dbReference type="EMBL" id="MBW9062712.1"/>
    </source>
</evidence>
<name>A0ABS7H678_9HYPH</name>
<dbReference type="Proteomes" id="UP000757604">
    <property type="component" value="Unassembled WGS sequence"/>
</dbReference>
<reference evidence="2 3" key="1">
    <citation type="journal article" date="2021" name="MBio">
        <title>Poor Competitiveness of Bradyrhizobium in Pigeon Pea Root Colonization in Indian Soils.</title>
        <authorList>
            <person name="Chalasani D."/>
            <person name="Basu A."/>
            <person name="Pullabhotla S.V.S.R.N."/>
            <person name="Jorrin B."/>
            <person name="Neal A.L."/>
            <person name="Poole P.S."/>
            <person name="Podile A.R."/>
            <person name="Tkacz A."/>
        </authorList>
    </citation>
    <scope>NUCLEOTIDE SEQUENCE [LARGE SCALE GENOMIC DNA]</scope>
    <source>
        <strain evidence="2 3">HU44</strain>
    </source>
</reference>
<accession>A0ABS7H678</accession>
<dbReference type="Pfam" id="PF01575">
    <property type="entry name" value="MaoC_dehydratas"/>
    <property type="match status" value="1"/>
</dbReference>
<comment type="caution">
    <text evidence="2">The sequence shown here is derived from an EMBL/GenBank/DDBJ whole genome shotgun (WGS) entry which is preliminary data.</text>
</comment>
<dbReference type="InterPro" id="IPR029069">
    <property type="entry name" value="HotDog_dom_sf"/>
</dbReference>
<dbReference type="InterPro" id="IPR052342">
    <property type="entry name" value="MCH/BMMD"/>
</dbReference>
<protein>
    <submittedName>
        <fullName evidence="2">MaoC family dehydratase</fullName>
    </submittedName>
</protein>
<dbReference type="SUPFAM" id="SSF54637">
    <property type="entry name" value="Thioesterase/thiol ester dehydrase-isomerase"/>
    <property type="match status" value="1"/>
</dbReference>
<dbReference type="CDD" id="cd03454">
    <property type="entry name" value="YdeM"/>
    <property type="match status" value="1"/>
</dbReference>
<dbReference type="EMBL" id="JAEUAO010000001">
    <property type="protein sequence ID" value="MBW9062712.1"/>
    <property type="molecule type" value="Genomic_DNA"/>
</dbReference>
<dbReference type="PANTHER" id="PTHR43664">
    <property type="entry name" value="MONOAMINE OXIDASE-RELATED"/>
    <property type="match status" value="1"/>
</dbReference>
<feature type="domain" description="MaoC-like" evidence="1">
    <location>
        <begin position="10"/>
        <end position="111"/>
    </location>
</feature>
<dbReference type="PANTHER" id="PTHR43664:SF1">
    <property type="entry name" value="BETA-METHYLMALYL-COA DEHYDRATASE"/>
    <property type="match status" value="1"/>
</dbReference>
<evidence type="ECO:0000313" key="3">
    <source>
        <dbReference type="Proteomes" id="UP000757604"/>
    </source>
</evidence>
<dbReference type="Gene3D" id="3.10.129.10">
    <property type="entry name" value="Hotdog Thioesterase"/>
    <property type="match status" value="1"/>
</dbReference>
<dbReference type="InterPro" id="IPR002539">
    <property type="entry name" value="MaoC-like_dom"/>
</dbReference>
<sequence>MLHFEDFPAGTRFAFKPVTVKAEDIVAFAAEFDPQPMHLSEEAGKASILGGLAASGWHTSAIMMRMLCDSYIHRTASEGSPGVNSMEWKKPVLAGDTLSGTCTVIEARTSRSRPEIGIVQLRGEVINQRGETVAICDYANMIRCKPAGSDA</sequence>
<keyword evidence="3" id="KW-1185">Reference proteome</keyword>
<gene>
    <name evidence="2" type="ORF">JNB71_05225</name>
</gene>
<evidence type="ECO:0000259" key="1">
    <source>
        <dbReference type="Pfam" id="PF01575"/>
    </source>
</evidence>
<dbReference type="RefSeq" id="WP_220370741.1">
    <property type="nucleotide sequence ID" value="NZ_JAEUAO010000001.1"/>
</dbReference>
<organism evidence="2 3">
    <name type="scientific">Rhizobium herbae</name>
    <dbReference type="NCBI Taxonomy" id="508661"/>
    <lineage>
        <taxon>Bacteria</taxon>
        <taxon>Pseudomonadati</taxon>
        <taxon>Pseudomonadota</taxon>
        <taxon>Alphaproteobacteria</taxon>
        <taxon>Hyphomicrobiales</taxon>
        <taxon>Rhizobiaceae</taxon>
        <taxon>Rhizobium/Agrobacterium group</taxon>
        <taxon>Rhizobium</taxon>
    </lineage>
</organism>